<dbReference type="EMBL" id="BAAAPY010000001">
    <property type="protein sequence ID" value="GAA2071487.1"/>
    <property type="molecule type" value="Genomic_DNA"/>
</dbReference>
<comment type="caution">
    <text evidence="1">The sequence shown here is derived from an EMBL/GenBank/DDBJ whole genome shotgun (WGS) entry which is preliminary data.</text>
</comment>
<protein>
    <submittedName>
        <fullName evidence="1">Uncharacterized protein</fullName>
    </submittedName>
</protein>
<evidence type="ECO:0000313" key="2">
    <source>
        <dbReference type="Proteomes" id="UP001501480"/>
    </source>
</evidence>
<sequence>MAPLEITTTIVMSFRHDGQVALELGDARRRVLDRRVGDVLDVRATMMIVRDWALDRRLAPHRDLQLSPEPWDHEGTYPITLAARPTADLHRFTSRADGLCRSFRAAFARERSADRSTVAGFADELAHEMKNFVLGCRRAAVARAAGGRYVDILETYLQEMSAARAKQDQTYYRDSISSGVGPILLDEKYLLLSEDEHLRDLYVALRREATALYQWYTDLARSGYRREW</sequence>
<gene>
    <name evidence="1" type="ORF">GCM10009821_06590</name>
</gene>
<evidence type="ECO:0000313" key="1">
    <source>
        <dbReference type="EMBL" id="GAA2071487.1"/>
    </source>
</evidence>
<name>A0ABN2VTG9_9ACTN</name>
<dbReference type="RefSeq" id="WP_344324242.1">
    <property type="nucleotide sequence ID" value="NZ_BAAAPY010000001.1"/>
</dbReference>
<accession>A0ABN2VTG9</accession>
<dbReference type="Proteomes" id="UP001501480">
    <property type="component" value="Unassembled WGS sequence"/>
</dbReference>
<organism evidence="1 2">
    <name type="scientific">Aeromicrobium halocynthiae</name>
    <dbReference type="NCBI Taxonomy" id="560557"/>
    <lineage>
        <taxon>Bacteria</taxon>
        <taxon>Bacillati</taxon>
        <taxon>Actinomycetota</taxon>
        <taxon>Actinomycetes</taxon>
        <taxon>Propionibacteriales</taxon>
        <taxon>Nocardioidaceae</taxon>
        <taxon>Aeromicrobium</taxon>
    </lineage>
</organism>
<reference evidence="1 2" key="1">
    <citation type="journal article" date="2019" name="Int. J. Syst. Evol. Microbiol.">
        <title>The Global Catalogue of Microorganisms (GCM) 10K type strain sequencing project: providing services to taxonomists for standard genome sequencing and annotation.</title>
        <authorList>
            <consortium name="The Broad Institute Genomics Platform"/>
            <consortium name="The Broad Institute Genome Sequencing Center for Infectious Disease"/>
            <person name="Wu L."/>
            <person name="Ma J."/>
        </authorList>
    </citation>
    <scope>NUCLEOTIDE SEQUENCE [LARGE SCALE GENOMIC DNA]</scope>
    <source>
        <strain evidence="1 2">JCM 15749</strain>
    </source>
</reference>
<keyword evidence="2" id="KW-1185">Reference proteome</keyword>
<proteinExistence type="predicted"/>